<evidence type="ECO:0000256" key="2">
    <source>
        <dbReference type="ARBA" id="ARBA00023136"/>
    </source>
</evidence>
<evidence type="ECO:0000256" key="3">
    <source>
        <dbReference type="ARBA" id="ARBA00023237"/>
    </source>
</evidence>
<keyword evidence="3 4" id="KW-0998">Cell outer membrane</keyword>
<dbReference type="HAMAP" id="MF_00923">
    <property type="entry name" value="OM_assembly_BamB"/>
    <property type="match status" value="1"/>
</dbReference>
<evidence type="ECO:0000313" key="7">
    <source>
        <dbReference type="Proteomes" id="UP000267521"/>
    </source>
</evidence>
<comment type="function">
    <text evidence="4">Part of the outer membrane protein assembly complex, which is involved in assembly and insertion of beta-barrel proteins into the outer membrane.</text>
</comment>
<dbReference type="GO" id="GO:0009279">
    <property type="term" value="C:cell outer membrane"/>
    <property type="evidence" value="ECO:0007669"/>
    <property type="project" value="UniProtKB-SubCell"/>
</dbReference>
<evidence type="ECO:0000313" key="6">
    <source>
        <dbReference type="EMBL" id="RMW98911.1"/>
    </source>
</evidence>
<feature type="signal peptide" evidence="4">
    <location>
        <begin position="1"/>
        <end position="22"/>
    </location>
</feature>
<dbReference type="Gene3D" id="2.130.10.10">
    <property type="entry name" value="YVTN repeat-like/Quinoprotein amine dehydrogenase"/>
    <property type="match status" value="1"/>
</dbReference>
<sequence precursor="true">MMRIAKSCKALLLAVVASQLVACSLLSGNKAPKPQVLAPSASRVALSPAWTAQIGKLGDVQLRPQVNGNALTVATATGAVTSLDAETGAVLWQAKLGESLVAGVGGDGRVFAVVTAQNDVVALRDGQVIWRRALPGRSFTPPLVAGGRVFVLAADRALYAFDAEGGAPIWDRPGAEGEALALRQALLLTAVGDTLVTGFSGRVMGVNPDTGSLRWETPVAVPRGINDIERLVDVLAPFSRQGGGLCVQAFQTAIGCVDAVSGATLWTQRHNGAQGVGGDVDAIYGVDVSGRLQAWDRVDGKQKWLSDRLRHRQLSAPLGLGRAVAVGDSTGLLHLLDREDGSELTRWQVGKSALRAPLLVGQTLVVIAEDGSVQGLRLGEGVLP</sequence>
<comment type="similarity">
    <text evidence="4">Belongs to the BamB family.</text>
</comment>
<feature type="chain" id="PRO_5018341407" description="Outer membrane protein assembly factor BamB" evidence="4">
    <location>
        <begin position="23"/>
        <end position="384"/>
    </location>
</feature>
<dbReference type="InterPro" id="IPR017687">
    <property type="entry name" value="BamB"/>
</dbReference>
<accession>A0A3M6Q8X9</accession>
<evidence type="ECO:0000256" key="1">
    <source>
        <dbReference type="ARBA" id="ARBA00022729"/>
    </source>
</evidence>
<dbReference type="Pfam" id="PF13360">
    <property type="entry name" value="PQQ_2"/>
    <property type="match status" value="2"/>
</dbReference>
<dbReference type="GO" id="GO:0043165">
    <property type="term" value="P:Gram-negative-bacterium-type cell outer membrane assembly"/>
    <property type="evidence" value="ECO:0007669"/>
    <property type="project" value="UniProtKB-UniRule"/>
</dbReference>
<comment type="subcellular location">
    <subcellularLocation>
        <location evidence="4">Cell outer membrane</location>
    </subcellularLocation>
</comment>
<gene>
    <name evidence="4 6" type="primary">bamB</name>
    <name evidence="6" type="ORF">EBQ26_06325</name>
</gene>
<dbReference type="NCBIfam" id="TIGR03300">
    <property type="entry name" value="assembly_YfgL"/>
    <property type="match status" value="1"/>
</dbReference>
<dbReference type="InterPro" id="IPR018391">
    <property type="entry name" value="PQQ_b-propeller_rpt"/>
</dbReference>
<proteinExistence type="inferred from homology"/>
<dbReference type="SUPFAM" id="SSF50998">
    <property type="entry name" value="Quinoprotein alcohol dehydrogenase-like"/>
    <property type="match status" value="1"/>
</dbReference>
<evidence type="ECO:0000256" key="4">
    <source>
        <dbReference type="HAMAP-Rule" id="MF_00923"/>
    </source>
</evidence>
<dbReference type="PANTHER" id="PTHR34512:SF30">
    <property type="entry name" value="OUTER MEMBRANE PROTEIN ASSEMBLY FACTOR BAMB"/>
    <property type="match status" value="1"/>
</dbReference>
<organism evidence="6 7">
    <name type="scientific">Allofranklinella schreckenbergeri</name>
    <dbReference type="NCBI Taxonomy" id="1076744"/>
    <lineage>
        <taxon>Bacteria</taxon>
        <taxon>Pseudomonadati</taxon>
        <taxon>Pseudomonadota</taxon>
        <taxon>Betaproteobacteria</taxon>
        <taxon>Burkholderiales</taxon>
        <taxon>Comamonadaceae</taxon>
        <taxon>Allofranklinella</taxon>
    </lineage>
</organism>
<dbReference type="InterPro" id="IPR002372">
    <property type="entry name" value="PQQ_rpt_dom"/>
</dbReference>
<comment type="caution">
    <text evidence="6">The sequence shown here is derived from an EMBL/GenBank/DDBJ whole genome shotgun (WGS) entry which is preliminary data.</text>
</comment>
<keyword evidence="2 4" id="KW-0472">Membrane</keyword>
<feature type="domain" description="Pyrrolo-quinoline quinone repeat" evidence="5">
    <location>
        <begin position="321"/>
        <end position="377"/>
    </location>
</feature>
<comment type="subunit">
    <text evidence="4">Part of the Bam complex.</text>
</comment>
<name>A0A3M6Q8X9_9BURK</name>
<dbReference type="InterPro" id="IPR011047">
    <property type="entry name" value="Quinoprotein_ADH-like_sf"/>
</dbReference>
<reference evidence="6 7" key="1">
    <citation type="submission" date="2018-10" db="EMBL/GenBank/DDBJ databases">
        <title>Comamonadaceae CDC group NO-1 genome sequencing and assembly.</title>
        <authorList>
            <person name="Bernier A.-M."/>
            <person name="Bernard K."/>
        </authorList>
    </citation>
    <scope>NUCLEOTIDE SEQUENCE [LARGE SCALE GENOMIC DNA]</scope>
    <source>
        <strain evidence="6 7">NML970147</strain>
    </source>
</reference>
<dbReference type="InterPro" id="IPR015943">
    <property type="entry name" value="WD40/YVTN_repeat-like_dom_sf"/>
</dbReference>
<evidence type="ECO:0000259" key="5">
    <source>
        <dbReference type="Pfam" id="PF13360"/>
    </source>
</evidence>
<dbReference type="AlphaFoldDB" id="A0A3M6Q8X9"/>
<feature type="domain" description="Pyrrolo-quinoline quinone repeat" evidence="5">
    <location>
        <begin position="77"/>
        <end position="304"/>
    </location>
</feature>
<dbReference type="PANTHER" id="PTHR34512">
    <property type="entry name" value="CELL SURFACE PROTEIN"/>
    <property type="match status" value="1"/>
</dbReference>
<dbReference type="GO" id="GO:0051205">
    <property type="term" value="P:protein insertion into membrane"/>
    <property type="evidence" value="ECO:0007669"/>
    <property type="project" value="UniProtKB-UniRule"/>
</dbReference>
<dbReference type="Proteomes" id="UP000267521">
    <property type="component" value="Unassembled WGS sequence"/>
</dbReference>
<dbReference type="SMART" id="SM00564">
    <property type="entry name" value="PQQ"/>
    <property type="match status" value="4"/>
</dbReference>
<dbReference type="RefSeq" id="WP_122238162.1">
    <property type="nucleotide sequence ID" value="NZ_RDQM01000006.1"/>
</dbReference>
<dbReference type="EMBL" id="RDQM01000006">
    <property type="protein sequence ID" value="RMW98911.1"/>
    <property type="molecule type" value="Genomic_DNA"/>
</dbReference>
<protein>
    <recommendedName>
        <fullName evidence="4">Outer membrane protein assembly factor BamB</fullName>
    </recommendedName>
</protein>
<keyword evidence="1 4" id="KW-0732">Signal</keyword>